<dbReference type="InterPro" id="IPR029044">
    <property type="entry name" value="Nucleotide-diphossugar_trans"/>
</dbReference>
<dbReference type="SUPFAM" id="SSF75553">
    <property type="entry name" value="Smc hinge domain"/>
    <property type="match status" value="1"/>
</dbReference>
<comment type="cofactor">
    <cofactor evidence="1">
        <name>Mn(2+)</name>
        <dbReference type="ChEBI" id="CHEBI:29035"/>
    </cofactor>
</comment>
<dbReference type="InParanoid" id="A0A0V1B345"/>
<comment type="similarity">
    <text evidence="6">Belongs to the glycosyltransferase 2 family. GalNAc-T subfamily.</text>
</comment>
<dbReference type="CDD" id="cd00117">
    <property type="entry name" value="TFP"/>
    <property type="match status" value="1"/>
</dbReference>
<keyword evidence="15" id="KW-0131">Cell cycle</keyword>
<feature type="coiled-coil region" evidence="17">
    <location>
        <begin position="422"/>
        <end position="498"/>
    </location>
</feature>
<evidence type="ECO:0000256" key="7">
    <source>
        <dbReference type="ARBA" id="ARBA00022454"/>
    </source>
</evidence>
<dbReference type="FunFam" id="3.40.50.11660:FF:000004">
    <property type="entry name" value="Glycoprotein 3-alpha-L-fucosyltransferase A"/>
    <property type="match status" value="1"/>
</dbReference>
<keyword evidence="12 17" id="KW-0175">Coiled coil</keyword>
<protein>
    <recommendedName>
        <fullName evidence="16">Fucosyltransferase</fullName>
        <ecNumber evidence="16">2.4.1.-</ecNumber>
    </recommendedName>
</protein>
<keyword evidence="16" id="KW-0328">Glycosyltransferase</keyword>
<dbReference type="InterPro" id="IPR010935">
    <property type="entry name" value="SMC_hinge"/>
</dbReference>
<evidence type="ECO:0000313" key="19">
    <source>
        <dbReference type="EMBL" id="KRY31480.1"/>
    </source>
</evidence>
<dbReference type="GO" id="GO:0008278">
    <property type="term" value="C:cohesin complex"/>
    <property type="evidence" value="ECO:0007669"/>
    <property type="project" value="InterPro"/>
</dbReference>
<dbReference type="Gene3D" id="3.40.50.300">
    <property type="entry name" value="P-loop containing nucleotide triphosphate hydrolases"/>
    <property type="match status" value="2"/>
</dbReference>
<dbReference type="STRING" id="6334.A0A0V1B345"/>
<accession>A0A0V1B345</accession>
<dbReference type="Proteomes" id="UP000054776">
    <property type="component" value="Unassembled WGS sequence"/>
</dbReference>
<dbReference type="SUPFAM" id="SSF53448">
    <property type="entry name" value="Nucleotide-diphospho-sugar transferases"/>
    <property type="match status" value="1"/>
</dbReference>
<dbReference type="InterPro" id="IPR001623">
    <property type="entry name" value="DnaJ_domain"/>
</dbReference>
<keyword evidence="10" id="KW-0735">Signal-anchor</keyword>
<comment type="similarity">
    <text evidence="5">Belongs to the SMC family. SMC1 subfamily.</text>
</comment>
<dbReference type="OrthoDB" id="413649at2759"/>
<dbReference type="PROSITE" id="PS50076">
    <property type="entry name" value="DNAJ_2"/>
    <property type="match status" value="1"/>
</dbReference>
<dbReference type="Gene3D" id="1.20.1060.20">
    <property type="match status" value="1"/>
</dbReference>
<keyword evidence="11 16" id="KW-0333">Golgi apparatus</keyword>
<evidence type="ECO:0000313" key="20">
    <source>
        <dbReference type="Proteomes" id="UP000054776"/>
    </source>
</evidence>
<dbReference type="GO" id="GO:0005634">
    <property type="term" value="C:nucleus"/>
    <property type="evidence" value="ECO:0007669"/>
    <property type="project" value="UniProtKB-SubCell"/>
</dbReference>
<dbReference type="Pfam" id="PF17039">
    <property type="entry name" value="Glyco_tran_10_N"/>
    <property type="match status" value="1"/>
</dbReference>
<sequence>MGFLREIELENFKSYKGYQRIGPFKKFTAIIGPNGSGKSNLMDAICFVLGEKTSSLRVRKISDLIYGAPVGKPISTRCYVAMTYEDDDGRILKFMRLVAGASAEYRIDGATVSHLQYTEALESINIFIRAKNFLVFQGAVENIAMKNPKECTLLFEEISRSGELKAEYETLKAEMMRAEQDTQLNYHRKRDIAAKRRAAKMEKEEAEKYQKLKDSVAEKQSRYYLMKLFSNDRESKRIFGEMNGKHGEQSRIATKCSEVEEVLKERRKVYSKVTREVNKLEQQIYEMVQFLLPIGKNESEITREKPSFIKVKENVRHSERKLEAFHKAFEAARKNAERQQEVIRQFEVQLKEANEQRDAFEAQLTQESESQGLQLDSEQLAQYNSLKGEVVRQCASIQQELDVLAREQQMDQELLDNDKRCNGEFCQKIKQKESELEALKKRLEKLVDTIKNTENEIEEQRSSLRSTEDEVRTAKTRLEQVIVEVEDVNRQLNDANVDSSENSRIVKKQELVENLKRISTGTVYGRVVDLCQPAHKRYQLAVTKILGKYMNAIVVDTEKTAKECIQYMKEQRIESETFLPVDYIDVKPLNEKLRELREPRNVKLIFDVIQFEPPQIRRVVQFACGNSLVCESVEDARNLAFSGAERHRAVALDGTVFEKSGIISGGAGDLKAKAKRWDEKAVAHLRSRKSALIEEQKELHRIRRKEPDISLMQNSVKQLETRMKYMLTDKENTETRLLKNLESDLMQLKAETDKYGPRIQEIENRMASRRSNILQNQSRMNQVADHVFADFCKSIGVLNIRQYEEREIRFQQDKKQKMMEFDNQIEKLKNELEYQKSDDKSGTVISAGIAELAQLEKIEASCNKEERELIKAKKEEQEHIRLLADLESQLKDLKAMRQTKKVELENKEAELNEVKKELATIQKELLSVQKQTSAMETLLEQKRSERHSLLQTCKLENITLPIIRGSLDILSTTASSQSSDTTSSVVSEDGATTLSSTSFMGNRQLYQLEAEITFDFSSLNPDDWELSDDTELRLAAEKLLKEIGETQAFLQTITAPNLKASAKLEGVRERFAETSGEFEQARKKAKNAKMAFEIIQKERCSRFNRCFDQVSGKIDEIYKALSRNFSSQAYLTADNPEEPYLDGVSFSVVAPGKRFRPMDSLSGGEKTLAALTLLFAIHSYNRAPFFVLDEIDAALDNTNIGKVAAFIREQAANNMQLIVISLKEEFYNQADALIGIYSVTGSSIASSGLLTLDLTNYSETILNEEMIFWHILFLEFNGIPMNSLLFLSLRNAPVSYSKDWHNYTQMMLDRARRGKKISFYPGVGEHGNPVELPSSVAEKAEFDRLYKANGYSGWTSDKISLYRAIKDLRHVDCKRKSYLRLLPSTSVILPFHNEHLSVLLRTVYTIVYRTPPELLLEVILVNDASTKPELNDILERHVQRKFPNLVHVIRAGSDGRREGAAKASGQVLMFMDAHSEVGYNWLPPLLEPIKLHYRTVTCPFIDVIDCDTFAFRAQDEGARGSFDWKFHYKRLPLLNKTGAEPFESPVMAGGYFAISKRWFDELGRYDDQLMIWGAEQYELSFKLWQCHGRMIDIPCSRIAHIYRCKYAPFEDPGIGNFLERNYKRVAETWMDEYKEYLYLRMPRLRNVDPGDLTKQREVRQRLKCNGFDWFMKNVMFDQPKHYPLVEPPDVMSGRIKNKRTGRCMDVKNAGLQTELTTSQCKDYLKRQEFVLTWRSEIFQRLGENCLDSMNHGPGETVHLFACHGGGGNQNWTYSRNTTMHLQMTASNLCLDTDNTGRLFLNTCQLFCFCGGSGKTRCMCNGTKKESSAQFISMFHNNQKILYNRANDDYYNILGCDASSTMEQIVAEFRVRAKKLHPDKNSKSASANEDFARLSRAKEILTDPHLRKSYDLWRNAGLNIPFDDWLRKANALRSSVHWFHESPKLSIGSSSQYANKFSSGDNFYLLFQLQMQEIGVIIESIRMSEDVKILMWTPFFTETISQTYLSTCPELKCSIVNDRKDFHNSRAVVFHDRNVILKDLPTVRKYNQHFVFFLMESPYHTSVAAYPHLSTNFYTKTMTYRRDSDIQIPFGYVQKRKSPRPFDSDSWYQLAKGKTKMIAWWASNCRTPSKREEYVAKLGQYIQVDIYGNCGNLTCPRSMTKKCAEDLRRDYRFYFSFENSICLDYVSEKFFDRLNDAVVPIVPSRKMYENLAPPNSFIAADDFPNPQALADYLHFLSKNLDDYLKYFDWKKEYESISFPYGMYRAFCTLCQSLLSFAMKEDASSAECQHDHYDTSGNLYCYKCDYEHEGDMCITMNGTIPTEICSKSWKCKVWRFFSENEDKKNYYFYRSCTNNCIPGCTPLDDVENRFMSCVSCCDYDFCNVDNASGFGFRYFKMHSLFIICSDTQCTTQFFSPLLVILQTDADMHKTLIHIDIRSNDQAIVPSESVNNERYTYIHMFSTRFQEFKITLTI</sequence>
<dbReference type="FunCoup" id="A0A0V1B345">
    <property type="interactions" value="1344"/>
</dbReference>
<dbReference type="InterPro" id="IPR036277">
    <property type="entry name" value="SMC_hinge_sf"/>
</dbReference>
<dbReference type="CDD" id="cd03275">
    <property type="entry name" value="ABC_SMC1_euk"/>
    <property type="match status" value="1"/>
</dbReference>
<feature type="coiled-coil region" evidence="17">
    <location>
        <begin position="161"/>
        <end position="219"/>
    </location>
</feature>
<feature type="domain" description="J" evidence="18">
    <location>
        <begin position="1848"/>
        <end position="1913"/>
    </location>
</feature>
<keyword evidence="16" id="KW-0808">Transferase</keyword>
<dbReference type="PRINTS" id="PR00625">
    <property type="entry name" value="JDOMAIN"/>
</dbReference>
<dbReference type="UniPathway" id="UPA00378"/>
<feature type="coiled-coil region" evidence="17">
    <location>
        <begin position="811"/>
        <end position="931"/>
    </location>
</feature>
<dbReference type="GO" id="GO:0016887">
    <property type="term" value="F:ATP hydrolysis activity"/>
    <property type="evidence" value="ECO:0007669"/>
    <property type="project" value="InterPro"/>
</dbReference>
<keyword evidence="13" id="KW-0464">Manganese</keyword>
<keyword evidence="14" id="KW-0539">Nucleus</keyword>
<name>A0A0V1B345_TRISP</name>
<dbReference type="InterPro" id="IPR000772">
    <property type="entry name" value="Ricin_B_lectin"/>
</dbReference>
<dbReference type="GO" id="GO:0005524">
    <property type="term" value="F:ATP binding"/>
    <property type="evidence" value="ECO:0007669"/>
    <property type="project" value="InterPro"/>
</dbReference>
<dbReference type="SUPFAM" id="SSF46565">
    <property type="entry name" value="Chaperone J-domain"/>
    <property type="match status" value="1"/>
</dbReference>
<dbReference type="GO" id="GO:0000139">
    <property type="term" value="C:Golgi membrane"/>
    <property type="evidence" value="ECO:0007669"/>
    <property type="project" value="UniProtKB-SubCell"/>
</dbReference>
<dbReference type="Pfam" id="PF06470">
    <property type="entry name" value="SMC_hinge"/>
    <property type="match status" value="1"/>
</dbReference>
<keyword evidence="16" id="KW-0472">Membrane</keyword>
<dbReference type="GO" id="GO:0032580">
    <property type="term" value="C:Golgi cisterna membrane"/>
    <property type="evidence" value="ECO:0007669"/>
    <property type="project" value="UniProtKB-SubCell"/>
</dbReference>
<evidence type="ECO:0000256" key="3">
    <source>
        <dbReference type="ARBA" id="ARBA00004286"/>
    </source>
</evidence>
<keyword evidence="8" id="KW-0132">Cell division</keyword>
<dbReference type="InterPro" id="IPR036869">
    <property type="entry name" value="J_dom_sf"/>
</dbReference>
<evidence type="ECO:0000256" key="8">
    <source>
        <dbReference type="ARBA" id="ARBA00022618"/>
    </source>
</evidence>
<dbReference type="InterPro" id="IPR003395">
    <property type="entry name" value="RecF/RecN/SMC_N"/>
</dbReference>
<dbReference type="SUPFAM" id="SSF52540">
    <property type="entry name" value="P-loop containing nucleoside triphosphate hydrolases"/>
    <property type="match status" value="1"/>
</dbReference>
<evidence type="ECO:0000256" key="11">
    <source>
        <dbReference type="ARBA" id="ARBA00023034"/>
    </source>
</evidence>
<evidence type="ECO:0000256" key="13">
    <source>
        <dbReference type="ARBA" id="ARBA00023211"/>
    </source>
</evidence>
<dbReference type="CDD" id="cd02510">
    <property type="entry name" value="pp-GalNAc-T"/>
    <property type="match status" value="1"/>
</dbReference>
<dbReference type="InterPro" id="IPR031481">
    <property type="entry name" value="Glyco_tran_10_N"/>
</dbReference>
<evidence type="ECO:0000256" key="5">
    <source>
        <dbReference type="ARBA" id="ARBA00005597"/>
    </source>
</evidence>
<dbReference type="Pfam" id="PF02463">
    <property type="entry name" value="SMC_N"/>
    <property type="match status" value="1"/>
</dbReference>
<dbReference type="SMART" id="SM00968">
    <property type="entry name" value="SMC_hinge"/>
    <property type="match status" value="1"/>
</dbReference>
<dbReference type="Pfam" id="PF00652">
    <property type="entry name" value="Ricin_B_lectin"/>
    <property type="match status" value="1"/>
</dbReference>
<organism evidence="19 20">
    <name type="scientific">Trichinella spiralis</name>
    <name type="common">Trichina worm</name>
    <dbReference type="NCBI Taxonomy" id="6334"/>
    <lineage>
        <taxon>Eukaryota</taxon>
        <taxon>Metazoa</taxon>
        <taxon>Ecdysozoa</taxon>
        <taxon>Nematoda</taxon>
        <taxon>Enoplea</taxon>
        <taxon>Dorylaimia</taxon>
        <taxon>Trichinellida</taxon>
        <taxon>Trichinellidae</taxon>
        <taxon>Trichinella</taxon>
    </lineage>
</organism>
<comment type="similarity">
    <text evidence="16">Belongs to the glycosyltransferase 10 family.</text>
</comment>
<dbReference type="CDD" id="cd06257">
    <property type="entry name" value="DnaJ"/>
    <property type="match status" value="1"/>
</dbReference>
<keyword evidence="7" id="KW-0158">Chromosome</keyword>
<feature type="coiled-coil region" evidence="17">
    <location>
        <begin position="329"/>
        <end position="370"/>
    </location>
</feature>
<dbReference type="SMART" id="SM00271">
    <property type="entry name" value="DnaJ"/>
    <property type="match status" value="1"/>
</dbReference>
<proteinExistence type="inferred from homology"/>
<evidence type="ECO:0000256" key="9">
    <source>
        <dbReference type="ARBA" id="ARBA00022776"/>
    </source>
</evidence>
<dbReference type="PANTHER" id="PTHR18937">
    <property type="entry name" value="STRUCTURAL MAINTENANCE OF CHROMOSOMES SMC FAMILY MEMBER"/>
    <property type="match status" value="1"/>
</dbReference>
<dbReference type="InterPro" id="IPR045885">
    <property type="entry name" value="GalNAc-T"/>
</dbReference>
<dbReference type="EC" id="2.4.1.-" evidence="16"/>
<dbReference type="Pfam" id="PF00226">
    <property type="entry name" value="DnaJ"/>
    <property type="match status" value="1"/>
</dbReference>
<dbReference type="GO" id="GO:0003677">
    <property type="term" value="F:DNA binding"/>
    <property type="evidence" value="ECO:0007669"/>
    <property type="project" value="TreeGrafter"/>
</dbReference>
<dbReference type="SUPFAM" id="SSF50370">
    <property type="entry name" value="Ricin B-like lectins"/>
    <property type="match status" value="1"/>
</dbReference>
<dbReference type="EMBL" id="JYDH01000117">
    <property type="protein sequence ID" value="KRY31480.1"/>
    <property type="molecule type" value="Genomic_DNA"/>
</dbReference>
<evidence type="ECO:0000256" key="1">
    <source>
        <dbReference type="ARBA" id="ARBA00001936"/>
    </source>
</evidence>
<evidence type="ECO:0000256" key="10">
    <source>
        <dbReference type="ARBA" id="ARBA00022968"/>
    </source>
</evidence>
<dbReference type="GO" id="GO:0051301">
    <property type="term" value="P:cell division"/>
    <property type="evidence" value="ECO:0007669"/>
    <property type="project" value="UniProtKB-KW"/>
</dbReference>
<dbReference type="FunFam" id="1.20.1060.20:FF:000001">
    <property type="entry name" value="Structural maintenance of chromosomes 1A"/>
    <property type="match status" value="1"/>
</dbReference>
<dbReference type="InterPro" id="IPR001173">
    <property type="entry name" value="Glyco_trans_2-like"/>
</dbReference>
<dbReference type="GO" id="GO:0016757">
    <property type="term" value="F:glycosyltransferase activity"/>
    <property type="evidence" value="ECO:0007669"/>
    <property type="project" value="UniProtKB-UniRule"/>
</dbReference>
<dbReference type="Pfam" id="PF00535">
    <property type="entry name" value="Glycos_transf_2"/>
    <property type="match status" value="1"/>
</dbReference>
<dbReference type="InterPro" id="IPR028468">
    <property type="entry name" value="Smc1_ABC"/>
</dbReference>
<evidence type="ECO:0000256" key="15">
    <source>
        <dbReference type="ARBA" id="ARBA00023306"/>
    </source>
</evidence>
<evidence type="ECO:0000256" key="14">
    <source>
        <dbReference type="ARBA" id="ARBA00023242"/>
    </source>
</evidence>
<comment type="caution">
    <text evidence="19">The sequence shown here is derived from an EMBL/GenBank/DDBJ whole genome shotgun (WGS) entry which is preliminary data.</text>
</comment>
<evidence type="ECO:0000259" key="18">
    <source>
        <dbReference type="PROSITE" id="PS50076"/>
    </source>
</evidence>
<dbReference type="InterPro" id="IPR035992">
    <property type="entry name" value="Ricin_B-like_lectins"/>
</dbReference>
<keyword evidence="9" id="KW-0498">Mitosis</keyword>
<dbReference type="SUPFAM" id="SSF53756">
    <property type="entry name" value="UDP-Glycosyltransferase/glycogen phosphorylase"/>
    <property type="match status" value="1"/>
</dbReference>
<dbReference type="GO" id="GO:0007062">
    <property type="term" value="P:sister chromatid cohesion"/>
    <property type="evidence" value="ECO:0007669"/>
    <property type="project" value="InterPro"/>
</dbReference>
<dbReference type="Gene3D" id="2.80.10.50">
    <property type="match status" value="1"/>
</dbReference>
<dbReference type="FunFam" id="3.40.50.300:FF:000564">
    <property type="entry name" value="Structural maintenance of chromosomes 1A"/>
    <property type="match status" value="1"/>
</dbReference>
<dbReference type="CDD" id="cd23439">
    <property type="entry name" value="beta-trefoil_Ricin_GALNT10-like"/>
    <property type="match status" value="1"/>
</dbReference>
<evidence type="ECO:0000256" key="2">
    <source>
        <dbReference type="ARBA" id="ARBA00004123"/>
    </source>
</evidence>
<comment type="subcellular location">
    <subcellularLocation>
        <location evidence="3">Chromosome</location>
    </subcellularLocation>
    <subcellularLocation>
        <location evidence="4">Golgi apparatus membrane</location>
        <topology evidence="4">Single-pass type II membrane protein</topology>
    </subcellularLocation>
    <subcellularLocation>
        <location evidence="16">Golgi apparatus</location>
        <location evidence="16">Golgi stack membrane</location>
        <topology evidence="16">Single-pass type II membrane protein</topology>
    </subcellularLocation>
    <subcellularLocation>
        <location evidence="2">Nucleus</location>
    </subcellularLocation>
</comment>
<evidence type="ECO:0000256" key="12">
    <source>
        <dbReference type="ARBA" id="ARBA00023054"/>
    </source>
</evidence>
<gene>
    <name evidence="19" type="primary">SMC1A</name>
    <name evidence="19" type="ORF">T01_8001</name>
</gene>
<dbReference type="InterPro" id="IPR055270">
    <property type="entry name" value="Glyco_tran_10_C"/>
</dbReference>
<dbReference type="Gene3D" id="1.10.287.110">
    <property type="entry name" value="DnaJ domain"/>
    <property type="match status" value="1"/>
</dbReference>
<dbReference type="Gene3D" id="3.30.70.1620">
    <property type="match status" value="1"/>
</dbReference>
<evidence type="ECO:0000256" key="17">
    <source>
        <dbReference type="SAM" id="Coils"/>
    </source>
</evidence>
<evidence type="ECO:0000256" key="4">
    <source>
        <dbReference type="ARBA" id="ARBA00004323"/>
    </source>
</evidence>
<evidence type="ECO:0000256" key="6">
    <source>
        <dbReference type="ARBA" id="ARBA00005680"/>
    </source>
</evidence>
<dbReference type="InterPro" id="IPR027417">
    <property type="entry name" value="P-loop_NTPase"/>
</dbReference>
<dbReference type="PANTHER" id="PTHR18937:SF12">
    <property type="entry name" value="STRUCTURAL MAINTENANCE OF CHROMOSOMES PROTEIN"/>
    <property type="match status" value="1"/>
</dbReference>
<reference evidence="19 20" key="1">
    <citation type="submission" date="2015-01" db="EMBL/GenBank/DDBJ databases">
        <title>Evolution of Trichinella species and genotypes.</title>
        <authorList>
            <person name="Korhonen P.K."/>
            <person name="Edoardo P."/>
            <person name="Giuseppe L.R."/>
            <person name="Gasser R.B."/>
        </authorList>
    </citation>
    <scope>NUCLEOTIDE SEQUENCE [LARGE SCALE GENOMIC DNA]</scope>
    <source>
        <strain evidence="19">ISS3</strain>
    </source>
</reference>
<evidence type="ECO:0000256" key="16">
    <source>
        <dbReference type="RuleBase" id="RU003832"/>
    </source>
</evidence>
<dbReference type="InterPro" id="IPR038577">
    <property type="entry name" value="GT10-like_C_sf"/>
</dbReference>
<dbReference type="Pfam" id="PF00852">
    <property type="entry name" value="Glyco_transf_10"/>
    <property type="match status" value="1"/>
</dbReference>
<keyword evidence="20" id="KW-1185">Reference proteome</keyword>
<dbReference type="SMART" id="SM00458">
    <property type="entry name" value="RICIN"/>
    <property type="match status" value="1"/>
</dbReference>
<keyword evidence="16" id="KW-0812">Transmembrane</keyword>
<dbReference type="Gene3D" id="3.90.550.10">
    <property type="entry name" value="Spore Coat Polysaccharide Biosynthesis Protein SpsA, Chain A"/>
    <property type="match status" value="1"/>
</dbReference>
<dbReference type="Gene3D" id="3.40.50.11660">
    <property type="entry name" value="Glycosyl transferase family 10, C-terminal domain"/>
    <property type="match status" value="1"/>
</dbReference>
<dbReference type="PROSITE" id="PS50231">
    <property type="entry name" value="RICIN_B_LECTIN"/>
    <property type="match status" value="1"/>
</dbReference>